<keyword evidence="4 6" id="KW-0676">Redox-active center</keyword>
<sequence length="162" mass="16807">MTISVGDELPEATFIEIGPEGPKAVPLAEILGSGKTVIFGVPGAYTPTCSSAHMPSFIRTKKQLESKGVDSIACVSVNDPFVMKAWGESTGASEAGIRMLADPASDFAKALGLEFSAPPAGLLSRSRRFSLVAEGGKVTHLNIEESPGVCELSGGESLLDQL</sequence>
<keyword evidence="9" id="KW-1185">Reference proteome</keyword>
<comment type="catalytic activity">
    <reaction evidence="6">
        <text>a hydroperoxide + 2 glutathione = an alcohol + glutathione disulfide + H2O</text>
        <dbReference type="Rhea" id="RHEA:62632"/>
        <dbReference type="ChEBI" id="CHEBI:15377"/>
        <dbReference type="ChEBI" id="CHEBI:30879"/>
        <dbReference type="ChEBI" id="CHEBI:35924"/>
        <dbReference type="ChEBI" id="CHEBI:57925"/>
        <dbReference type="ChEBI" id="CHEBI:58297"/>
        <dbReference type="EC" id="1.11.1.27"/>
    </reaction>
</comment>
<accession>A0A6P1T5C8</accession>
<evidence type="ECO:0000256" key="4">
    <source>
        <dbReference type="ARBA" id="ARBA00023284"/>
    </source>
</evidence>
<keyword evidence="1 6" id="KW-0575">Peroxidase</keyword>
<dbReference type="PANTHER" id="PTHR10430">
    <property type="entry name" value="PEROXIREDOXIN"/>
    <property type="match status" value="1"/>
</dbReference>
<dbReference type="EC" id="1.11.1.27" evidence="6"/>
<dbReference type="InterPro" id="IPR013740">
    <property type="entry name" value="Redoxin"/>
</dbReference>
<dbReference type="Pfam" id="PF08534">
    <property type="entry name" value="Redoxin"/>
    <property type="match status" value="1"/>
</dbReference>
<evidence type="ECO:0000313" key="9">
    <source>
        <dbReference type="Proteomes" id="UP000464495"/>
    </source>
</evidence>
<name>A0A6P1T5C8_9RHOB</name>
<dbReference type="GO" id="GO:0045454">
    <property type="term" value="P:cell redox homeostasis"/>
    <property type="evidence" value="ECO:0007669"/>
    <property type="project" value="TreeGrafter"/>
</dbReference>
<proteinExistence type="inferred from homology"/>
<keyword evidence="3 6" id="KW-0560">Oxidoreductase</keyword>
<dbReference type="AlphaFoldDB" id="A0A6P1T5C8"/>
<organism evidence="8 9">
    <name type="scientific">Algicella marina</name>
    <dbReference type="NCBI Taxonomy" id="2683284"/>
    <lineage>
        <taxon>Bacteria</taxon>
        <taxon>Pseudomonadati</taxon>
        <taxon>Pseudomonadota</taxon>
        <taxon>Alphaproteobacteria</taxon>
        <taxon>Rhodobacterales</taxon>
        <taxon>Paracoccaceae</taxon>
        <taxon>Algicella</taxon>
    </lineage>
</organism>
<evidence type="ECO:0000313" key="8">
    <source>
        <dbReference type="EMBL" id="QHQ36479.1"/>
    </source>
</evidence>
<dbReference type="PROSITE" id="PS51352">
    <property type="entry name" value="THIOREDOXIN_2"/>
    <property type="match status" value="1"/>
</dbReference>
<dbReference type="InterPro" id="IPR036249">
    <property type="entry name" value="Thioredoxin-like_sf"/>
</dbReference>
<comment type="function">
    <text evidence="6">Thiol-specific peroxidase that catalyzes the reduction of hydrogen peroxide and organic hydroperoxides to water and alcohols, respectively. Plays a role in cell protection against oxidative stress by detoxifying peroxides.</text>
</comment>
<gene>
    <name evidence="8" type="ORF">GO499_15490</name>
</gene>
<keyword evidence="2 6" id="KW-0049">Antioxidant</keyword>
<dbReference type="RefSeq" id="WP_161863026.1">
    <property type="nucleotide sequence ID" value="NZ_CP046620.1"/>
</dbReference>
<dbReference type="SUPFAM" id="SSF52833">
    <property type="entry name" value="Thioredoxin-like"/>
    <property type="match status" value="1"/>
</dbReference>
<dbReference type="KEGG" id="amaq:GO499_15490"/>
<evidence type="ECO:0000256" key="6">
    <source>
        <dbReference type="RuleBase" id="RU366011"/>
    </source>
</evidence>
<dbReference type="GO" id="GO:0034599">
    <property type="term" value="P:cellular response to oxidative stress"/>
    <property type="evidence" value="ECO:0007669"/>
    <property type="project" value="InterPro"/>
</dbReference>
<dbReference type="InterPro" id="IPR037944">
    <property type="entry name" value="PRX5-like"/>
</dbReference>
<reference evidence="8 9" key="1">
    <citation type="submission" date="2019-12" db="EMBL/GenBank/DDBJ databases">
        <title>Complete genome sequence of Algicella marina strain 9Alg 56(T) isolated from the red alga Tichocarpus crinitus.</title>
        <authorList>
            <person name="Kim S.-G."/>
            <person name="Nedashkovskaya O.I."/>
        </authorList>
    </citation>
    <scope>NUCLEOTIDE SEQUENCE [LARGE SCALE GENOMIC DNA]</scope>
    <source>
        <strain evidence="8 9">9Alg 56</strain>
    </source>
</reference>
<comment type="similarity">
    <text evidence="6">Belongs to the peroxiredoxin family. Prx5 subfamily.</text>
</comment>
<evidence type="ECO:0000256" key="5">
    <source>
        <dbReference type="PIRSR" id="PIRSR637944-1"/>
    </source>
</evidence>
<dbReference type="GO" id="GO:0042744">
    <property type="term" value="P:hydrogen peroxide catabolic process"/>
    <property type="evidence" value="ECO:0007669"/>
    <property type="project" value="TreeGrafter"/>
</dbReference>
<dbReference type="PANTHER" id="PTHR10430:SF16">
    <property type="entry name" value="PEROXIREDOXIN-5, MITOCHONDRIAL"/>
    <property type="match status" value="1"/>
</dbReference>
<protein>
    <recommendedName>
        <fullName evidence="6">Glutathione-dependent peroxiredoxin</fullName>
        <ecNumber evidence="6">1.11.1.27</ecNumber>
    </recommendedName>
</protein>
<feature type="active site" description="Cysteine sulfenic acid (-SOH) intermediate" evidence="5">
    <location>
        <position position="49"/>
    </location>
</feature>
<feature type="domain" description="Thioredoxin" evidence="7">
    <location>
        <begin position="3"/>
        <end position="162"/>
    </location>
</feature>
<dbReference type="GO" id="GO:0008379">
    <property type="term" value="F:thioredoxin peroxidase activity"/>
    <property type="evidence" value="ECO:0007669"/>
    <property type="project" value="InterPro"/>
</dbReference>
<dbReference type="CDD" id="cd03013">
    <property type="entry name" value="PRX5_like"/>
    <property type="match status" value="1"/>
</dbReference>
<dbReference type="EMBL" id="CP046620">
    <property type="protein sequence ID" value="QHQ36479.1"/>
    <property type="molecule type" value="Genomic_DNA"/>
</dbReference>
<evidence type="ECO:0000256" key="2">
    <source>
        <dbReference type="ARBA" id="ARBA00022862"/>
    </source>
</evidence>
<dbReference type="Proteomes" id="UP000464495">
    <property type="component" value="Chromosome"/>
</dbReference>
<evidence type="ECO:0000259" key="7">
    <source>
        <dbReference type="PROSITE" id="PS51352"/>
    </source>
</evidence>
<evidence type="ECO:0000256" key="1">
    <source>
        <dbReference type="ARBA" id="ARBA00022559"/>
    </source>
</evidence>
<dbReference type="Gene3D" id="3.40.30.10">
    <property type="entry name" value="Glutaredoxin"/>
    <property type="match status" value="1"/>
</dbReference>
<evidence type="ECO:0000256" key="3">
    <source>
        <dbReference type="ARBA" id="ARBA00023002"/>
    </source>
</evidence>
<dbReference type="FunFam" id="3.40.30.10:FF:000020">
    <property type="entry name" value="Peroxiredoxin"/>
    <property type="match status" value="1"/>
</dbReference>
<dbReference type="GO" id="GO:0005737">
    <property type="term" value="C:cytoplasm"/>
    <property type="evidence" value="ECO:0007669"/>
    <property type="project" value="TreeGrafter"/>
</dbReference>
<dbReference type="InterPro" id="IPR013766">
    <property type="entry name" value="Thioredoxin_domain"/>
</dbReference>